<dbReference type="Pfam" id="PF00015">
    <property type="entry name" value="MCPsignal"/>
    <property type="match status" value="1"/>
</dbReference>
<comment type="similarity">
    <text evidence="3">Belongs to the methyl-accepting chemotaxis (MCP) protein family.</text>
</comment>
<dbReference type="CDD" id="cd06225">
    <property type="entry name" value="HAMP"/>
    <property type="match status" value="1"/>
</dbReference>
<gene>
    <name evidence="8" type="ORF">AW06_001817</name>
</gene>
<dbReference type="EMBL" id="JDST02000034">
    <property type="protein sequence ID" value="KFB77085.1"/>
    <property type="molecule type" value="Genomic_DNA"/>
</dbReference>
<dbReference type="PANTHER" id="PTHR32089:SF112">
    <property type="entry name" value="LYSOZYME-LIKE PROTEIN-RELATED"/>
    <property type="match status" value="1"/>
</dbReference>
<dbReference type="FunFam" id="1.10.287.950:FF:000001">
    <property type="entry name" value="Methyl-accepting chemotaxis sensory transducer"/>
    <property type="match status" value="1"/>
</dbReference>
<name>A0A080M9H6_9PROT</name>
<dbReference type="Gene3D" id="1.10.287.950">
    <property type="entry name" value="Methyl-accepting chemotaxis protein"/>
    <property type="match status" value="1"/>
</dbReference>
<dbReference type="InterPro" id="IPR004089">
    <property type="entry name" value="MCPsignal_dom"/>
</dbReference>
<evidence type="ECO:0000256" key="4">
    <source>
        <dbReference type="PROSITE-ProRule" id="PRU00284"/>
    </source>
</evidence>
<reference evidence="8" key="1">
    <citation type="submission" date="2014-02" db="EMBL/GenBank/DDBJ databases">
        <title>Expanding our view of genomic diversity in Candidatus Accumulibacter clades.</title>
        <authorList>
            <person name="Skennerton C.T."/>
            <person name="Barr J.J."/>
            <person name="Slater F.R."/>
            <person name="Bond P.L."/>
            <person name="Tyson G.W."/>
        </authorList>
    </citation>
    <scope>NUCLEOTIDE SEQUENCE [LARGE SCALE GENOMIC DNA]</scope>
</reference>
<dbReference type="Pfam" id="PF00672">
    <property type="entry name" value="HAMP"/>
    <property type="match status" value="1"/>
</dbReference>
<evidence type="ECO:0000259" key="7">
    <source>
        <dbReference type="PROSITE" id="PS50885"/>
    </source>
</evidence>
<dbReference type="Gene3D" id="3.30.450.20">
    <property type="entry name" value="PAS domain"/>
    <property type="match status" value="1"/>
</dbReference>
<dbReference type="InterPro" id="IPR029151">
    <property type="entry name" value="Sensor-like_sf"/>
</dbReference>
<evidence type="ECO:0000313" key="9">
    <source>
        <dbReference type="Proteomes" id="UP000021315"/>
    </source>
</evidence>
<evidence type="ECO:0000259" key="6">
    <source>
        <dbReference type="PROSITE" id="PS50111"/>
    </source>
</evidence>
<evidence type="ECO:0000256" key="3">
    <source>
        <dbReference type="ARBA" id="ARBA00029447"/>
    </source>
</evidence>
<evidence type="ECO:0000256" key="1">
    <source>
        <dbReference type="ARBA" id="ARBA00004370"/>
    </source>
</evidence>
<dbReference type="STRING" id="1453999.AW06_001817"/>
<dbReference type="Pfam" id="PF17201">
    <property type="entry name" value="Cache_3-Cache_2"/>
    <property type="match status" value="1"/>
</dbReference>
<comment type="subcellular location">
    <subcellularLocation>
        <location evidence="1">Membrane</location>
    </subcellularLocation>
</comment>
<proteinExistence type="inferred from homology"/>
<keyword evidence="5" id="KW-1133">Transmembrane helix</keyword>
<dbReference type="SUPFAM" id="SSF58104">
    <property type="entry name" value="Methyl-accepting chemotaxis protein (MCP) signaling domain"/>
    <property type="match status" value="1"/>
</dbReference>
<feature type="domain" description="HAMP" evidence="7">
    <location>
        <begin position="341"/>
        <end position="393"/>
    </location>
</feature>
<dbReference type="GO" id="GO:0007165">
    <property type="term" value="P:signal transduction"/>
    <property type="evidence" value="ECO:0007669"/>
    <property type="project" value="UniProtKB-KW"/>
</dbReference>
<dbReference type="PROSITE" id="PS50111">
    <property type="entry name" value="CHEMOTAXIS_TRANSDUC_2"/>
    <property type="match status" value="1"/>
</dbReference>
<dbReference type="RefSeq" id="WP_034948090.1">
    <property type="nucleotide sequence ID" value="NZ_JDST02000034.1"/>
</dbReference>
<feature type="domain" description="Methyl-accepting transducer" evidence="6">
    <location>
        <begin position="398"/>
        <end position="634"/>
    </location>
</feature>
<evidence type="ECO:0000256" key="5">
    <source>
        <dbReference type="SAM" id="Phobius"/>
    </source>
</evidence>
<evidence type="ECO:0000256" key="2">
    <source>
        <dbReference type="ARBA" id="ARBA00023224"/>
    </source>
</evidence>
<keyword evidence="5" id="KW-0812">Transmembrane</keyword>
<feature type="transmembrane region" description="Helical" evidence="5">
    <location>
        <begin position="12"/>
        <end position="34"/>
    </location>
</feature>
<accession>A0A080M9H6</accession>
<dbReference type="InterPro" id="IPR003660">
    <property type="entry name" value="HAMP_dom"/>
</dbReference>
<dbReference type="CDD" id="cd11386">
    <property type="entry name" value="MCP_signal"/>
    <property type="match status" value="1"/>
</dbReference>
<keyword evidence="5" id="KW-0472">Membrane</keyword>
<dbReference type="CDD" id="cd12912">
    <property type="entry name" value="PDC2_MCP_like"/>
    <property type="match status" value="1"/>
</dbReference>
<dbReference type="GO" id="GO:0016020">
    <property type="term" value="C:membrane"/>
    <property type="evidence" value="ECO:0007669"/>
    <property type="project" value="UniProtKB-SubCell"/>
</dbReference>
<dbReference type="SMART" id="SM00283">
    <property type="entry name" value="MA"/>
    <property type="match status" value="1"/>
</dbReference>
<keyword evidence="9" id="KW-1185">Reference proteome</keyword>
<protein>
    <recommendedName>
        <fullName evidence="10">Methyl-accepting chemotaxis protein</fullName>
    </recommendedName>
</protein>
<keyword evidence="2 4" id="KW-0807">Transducer</keyword>
<dbReference type="PANTHER" id="PTHR32089">
    <property type="entry name" value="METHYL-ACCEPTING CHEMOTAXIS PROTEIN MCPB"/>
    <property type="match status" value="1"/>
</dbReference>
<dbReference type="SMART" id="SM00304">
    <property type="entry name" value="HAMP"/>
    <property type="match status" value="2"/>
</dbReference>
<dbReference type="InterPro" id="IPR033462">
    <property type="entry name" value="Cache_3-Cache_2"/>
</dbReference>
<dbReference type="GO" id="GO:0006935">
    <property type="term" value="P:chemotaxis"/>
    <property type="evidence" value="ECO:0007669"/>
    <property type="project" value="UniProtKB-ARBA"/>
</dbReference>
<dbReference type="Proteomes" id="UP000021315">
    <property type="component" value="Unassembled WGS sequence"/>
</dbReference>
<dbReference type="SUPFAM" id="SSF103190">
    <property type="entry name" value="Sensory domain-like"/>
    <property type="match status" value="1"/>
</dbReference>
<organism evidence="8 9">
    <name type="scientific">Candidatus Accumulibacter cognatus</name>
    <dbReference type="NCBI Taxonomy" id="2954383"/>
    <lineage>
        <taxon>Bacteria</taxon>
        <taxon>Pseudomonadati</taxon>
        <taxon>Pseudomonadota</taxon>
        <taxon>Betaproteobacteria</taxon>
        <taxon>Candidatus Accumulibacter</taxon>
    </lineage>
</organism>
<dbReference type="AlphaFoldDB" id="A0A080M9H6"/>
<comment type="caution">
    <text evidence="8">The sequence shown here is derived from an EMBL/GenBank/DDBJ whole genome shotgun (WGS) entry which is preliminary data.</text>
</comment>
<evidence type="ECO:0008006" key="10">
    <source>
        <dbReference type="Google" id="ProtNLM"/>
    </source>
</evidence>
<dbReference type="PROSITE" id="PS50885">
    <property type="entry name" value="HAMP"/>
    <property type="match status" value="1"/>
</dbReference>
<evidence type="ECO:0000313" key="8">
    <source>
        <dbReference type="EMBL" id="KFB77085.1"/>
    </source>
</evidence>
<sequence>MPHRFRDLAIALKLNLVQGLVLLVIILAATGWTASHLRQQLTQTALDDLKQINRLAVSMFETYDRSLRNDIERSGRLFSGSFDKPFELVEAGAAPQLLHGGTRIDDRLDLTDTFTAKAGTVATIFIRQGDDFLRSATSLKKEDGARATGTLLGTDHPARPSLLAGKPYTGKATLFGRDFMTHYVPVRDASGKVIGALFVGLEFTEGLQALKKSILAIKIGSTGYVAALDAGKQKGVATLHPAKEGANLLAAKDNLGFEFVREMVDKKSGSIRYEWANPGESSAREKVAVFDHFPAWDWVVVSTSYIEEISGGADAAVRDIAWMALVIIAAALLSGFVVTRQWVTRPLQEIALAADRIAAGDLTGRLTGDSADDVGRLKQAIGKMSENLQTTVGSVRKASATMLEQSLELVTAAEKVSGSAQVQRDAATGMAASVEEMSVSIDQVAEHAHAAQELSVSSGQAASQGAEVIHQAVGAMNQITGFVRQASTTVSELGRRSQDISTVVQVIREIADQTNLLALNAAIEAARAGEQGRGFAVVADEVRKLAERTATSTHSISEMIGHIQDGAKAAVHQMEDGVAQVEQGGVLADRAGQAIGEIEGRTKEVITTVGSISGAIREQSLASQTIAQGVEQIAQMAEASYSASQGTAQSAQALRDLAAHLDQALGHLRVR</sequence>